<gene>
    <name evidence="2" type="ORF">KLDO_g3550</name>
</gene>
<dbReference type="InterPro" id="IPR055264">
    <property type="entry name" value="BOD1/SHG1_dom"/>
</dbReference>
<dbReference type="EMBL" id="CCBQ010000044">
    <property type="protein sequence ID" value="CDO95304.1"/>
    <property type="molecule type" value="Genomic_DNA"/>
</dbReference>
<protein>
    <submittedName>
        <fullName evidence="2">WGS project CCBQ000000000 data, contig 00272</fullName>
    </submittedName>
</protein>
<evidence type="ECO:0000313" key="2">
    <source>
        <dbReference type="EMBL" id="CDO95304.1"/>
    </source>
</evidence>
<reference evidence="2 3" key="1">
    <citation type="submission" date="2014-03" db="EMBL/GenBank/DDBJ databases">
        <title>The genome of Kluyveromyces dobzhanskii.</title>
        <authorList>
            <person name="Nystedt B."/>
            <person name="Astrom S."/>
        </authorList>
    </citation>
    <scope>NUCLEOTIDE SEQUENCE [LARGE SCALE GENOMIC DNA]</scope>
    <source>
        <strain evidence="2 3">CBS 2104</strain>
    </source>
</reference>
<sequence>MSSNDKTTNDESLDPANDLAEAFKKEGHLDSLKKEILSQNVQDNINLEEFIKSRVRELVSDKVREDESLIFKNRGTTTALLEGQLFKEGFKNINLPTIDAEKLLNDSLNDEALKQKIIAILDSSYGDS</sequence>
<evidence type="ECO:0000313" key="3">
    <source>
        <dbReference type="Proteomes" id="UP000031516"/>
    </source>
</evidence>
<name>A0A0A8L8T8_9SACH</name>
<evidence type="ECO:0000259" key="1">
    <source>
        <dbReference type="Pfam" id="PF05205"/>
    </source>
</evidence>
<dbReference type="Proteomes" id="UP000031516">
    <property type="component" value="Unassembled WGS sequence"/>
</dbReference>
<feature type="domain" description="BOD1/SHG1" evidence="1">
    <location>
        <begin position="19"/>
        <end position="117"/>
    </location>
</feature>
<comment type="caution">
    <text evidence="2">The sequence shown here is derived from an EMBL/GenBank/DDBJ whole genome shotgun (WGS) entry which is preliminary data.</text>
</comment>
<organism evidence="2 3">
    <name type="scientific">Kluyveromyces dobzhanskii CBS 2104</name>
    <dbReference type="NCBI Taxonomy" id="1427455"/>
    <lineage>
        <taxon>Eukaryota</taxon>
        <taxon>Fungi</taxon>
        <taxon>Dikarya</taxon>
        <taxon>Ascomycota</taxon>
        <taxon>Saccharomycotina</taxon>
        <taxon>Saccharomycetes</taxon>
        <taxon>Saccharomycetales</taxon>
        <taxon>Saccharomycetaceae</taxon>
        <taxon>Kluyveromyces</taxon>
    </lineage>
</organism>
<dbReference type="Pfam" id="PF05205">
    <property type="entry name" value="COMPASS-Shg1"/>
    <property type="match status" value="1"/>
</dbReference>
<dbReference type="AlphaFoldDB" id="A0A0A8L8T8"/>
<accession>A0A0A8L8T8</accession>
<dbReference type="OrthoDB" id="5579731at2759"/>
<proteinExistence type="predicted"/>
<keyword evidence="3" id="KW-1185">Reference proteome</keyword>